<keyword evidence="2" id="KW-1185">Reference proteome</keyword>
<dbReference type="EMBL" id="CM042054">
    <property type="protein sequence ID" value="KAI3706864.1"/>
    <property type="molecule type" value="Genomic_DNA"/>
</dbReference>
<sequence length="86" mass="10064">MVILPRNIDIHLKAEDGSSLCRACITVTLKFIEKQDPDPKFIIVYQNHIRVLREIETRFEFVEKSKEERSRAPSSFGSIFHRFDLG</sequence>
<dbReference type="Proteomes" id="UP001055879">
    <property type="component" value="Linkage Group LG08"/>
</dbReference>
<organism evidence="1 2">
    <name type="scientific">Arctium lappa</name>
    <name type="common">Greater burdock</name>
    <name type="synonym">Lappa major</name>
    <dbReference type="NCBI Taxonomy" id="4217"/>
    <lineage>
        <taxon>Eukaryota</taxon>
        <taxon>Viridiplantae</taxon>
        <taxon>Streptophyta</taxon>
        <taxon>Embryophyta</taxon>
        <taxon>Tracheophyta</taxon>
        <taxon>Spermatophyta</taxon>
        <taxon>Magnoliopsida</taxon>
        <taxon>eudicotyledons</taxon>
        <taxon>Gunneridae</taxon>
        <taxon>Pentapetalae</taxon>
        <taxon>asterids</taxon>
        <taxon>campanulids</taxon>
        <taxon>Asterales</taxon>
        <taxon>Asteraceae</taxon>
        <taxon>Carduoideae</taxon>
        <taxon>Cardueae</taxon>
        <taxon>Arctiinae</taxon>
        <taxon>Arctium</taxon>
    </lineage>
</organism>
<evidence type="ECO:0000313" key="2">
    <source>
        <dbReference type="Proteomes" id="UP001055879"/>
    </source>
</evidence>
<reference evidence="1 2" key="2">
    <citation type="journal article" date="2022" name="Mol. Ecol. Resour.">
        <title>The genomes of chicory, endive, great burdock and yacon provide insights into Asteraceae paleo-polyploidization history and plant inulin production.</title>
        <authorList>
            <person name="Fan W."/>
            <person name="Wang S."/>
            <person name="Wang H."/>
            <person name="Wang A."/>
            <person name="Jiang F."/>
            <person name="Liu H."/>
            <person name="Zhao H."/>
            <person name="Xu D."/>
            <person name="Zhang Y."/>
        </authorList>
    </citation>
    <scope>NUCLEOTIDE SEQUENCE [LARGE SCALE GENOMIC DNA]</scope>
    <source>
        <strain evidence="2">cv. Niubang</strain>
    </source>
</reference>
<gene>
    <name evidence="1" type="ORF">L6452_24892</name>
</gene>
<reference evidence="2" key="1">
    <citation type="journal article" date="2022" name="Mol. Ecol. Resour.">
        <title>The genomes of chicory, endive, great burdock and yacon provide insights into Asteraceae palaeo-polyploidization history and plant inulin production.</title>
        <authorList>
            <person name="Fan W."/>
            <person name="Wang S."/>
            <person name="Wang H."/>
            <person name="Wang A."/>
            <person name="Jiang F."/>
            <person name="Liu H."/>
            <person name="Zhao H."/>
            <person name="Xu D."/>
            <person name="Zhang Y."/>
        </authorList>
    </citation>
    <scope>NUCLEOTIDE SEQUENCE [LARGE SCALE GENOMIC DNA]</scope>
    <source>
        <strain evidence="2">cv. Niubang</strain>
    </source>
</reference>
<evidence type="ECO:0000313" key="1">
    <source>
        <dbReference type="EMBL" id="KAI3706864.1"/>
    </source>
</evidence>
<proteinExistence type="predicted"/>
<name>A0ACB9AA50_ARCLA</name>
<comment type="caution">
    <text evidence="1">The sequence shown here is derived from an EMBL/GenBank/DDBJ whole genome shotgun (WGS) entry which is preliminary data.</text>
</comment>
<protein>
    <submittedName>
        <fullName evidence="1">Uncharacterized protein</fullName>
    </submittedName>
</protein>
<accession>A0ACB9AA50</accession>